<proteinExistence type="predicted"/>
<evidence type="ECO:0000313" key="1">
    <source>
        <dbReference type="EMBL" id="OZI51894.1"/>
    </source>
</evidence>
<name>A0A261TQF8_9BORD</name>
<reference evidence="1 2" key="1">
    <citation type="submission" date="2017-05" db="EMBL/GenBank/DDBJ databases">
        <title>Complete and WGS of Bordetella genogroups.</title>
        <authorList>
            <person name="Spilker T."/>
            <person name="LiPuma J."/>
        </authorList>
    </citation>
    <scope>NUCLEOTIDE SEQUENCE [LARGE SCALE GENOMIC DNA]</scope>
    <source>
        <strain evidence="1 2">AU10456</strain>
    </source>
</reference>
<organism evidence="1 2">
    <name type="scientific">Bordetella genomosp. 5</name>
    <dbReference type="NCBI Taxonomy" id="1395608"/>
    <lineage>
        <taxon>Bacteria</taxon>
        <taxon>Pseudomonadati</taxon>
        <taxon>Pseudomonadota</taxon>
        <taxon>Betaproteobacteria</taxon>
        <taxon>Burkholderiales</taxon>
        <taxon>Alcaligenaceae</taxon>
        <taxon>Bordetella</taxon>
    </lineage>
</organism>
<sequence length="70" mass="7954">MPHPRGDSGHILTFTDPDALHAWLPTLPADIEAHLAPWLGQYASLQDAWYDYEIPRWRLEQAGLAPPLPR</sequence>
<dbReference type="Proteomes" id="UP000216913">
    <property type="component" value="Unassembled WGS sequence"/>
</dbReference>
<keyword evidence="2" id="KW-1185">Reference proteome</keyword>
<gene>
    <name evidence="1" type="ORF">CAL25_10265</name>
</gene>
<accession>A0A261TQF8</accession>
<evidence type="ECO:0000313" key="2">
    <source>
        <dbReference type="Proteomes" id="UP000216913"/>
    </source>
</evidence>
<dbReference type="EMBL" id="NEVP01000006">
    <property type="protein sequence ID" value="OZI51894.1"/>
    <property type="molecule type" value="Genomic_DNA"/>
</dbReference>
<dbReference type="AlphaFoldDB" id="A0A261TQF8"/>
<comment type="caution">
    <text evidence="1">The sequence shown here is derived from an EMBL/GenBank/DDBJ whole genome shotgun (WGS) entry which is preliminary data.</text>
</comment>
<protein>
    <submittedName>
        <fullName evidence="1">Uncharacterized protein</fullName>
    </submittedName>
</protein>